<dbReference type="AlphaFoldDB" id="A0A6A7RU27"/>
<protein>
    <submittedName>
        <fullName evidence="3">Uncharacterized protein</fullName>
    </submittedName>
</protein>
<dbReference type="Proteomes" id="UP000342300">
    <property type="component" value="Unassembled WGS sequence"/>
</dbReference>
<keyword evidence="2" id="KW-0732">Signal</keyword>
<feature type="signal peptide" evidence="2">
    <location>
        <begin position="1"/>
        <end position="19"/>
    </location>
</feature>
<proteinExistence type="predicted"/>
<evidence type="ECO:0000313" key="4">
    <source>
        <dbReference type="Proteomes" id="UP000342300"/>
    </source>
</evidence>
<evidence type="ECO:0000256" key="1">
    <source>
        <dbReference type="SAM" id="MobiDB-lite"/>
    </source>
</evidence>
<feature type="chain" id="PRO_5025466670" evidence="2">
    <location>
        <begin position="20"/>
        <end position="156"/>
    </location>
</feature>
<name>A0A6A7RU27_9PROT</name>
<dbReference type="EMBL" id="PDHS01000252">
    <property type="protein sequence ID" value="MQM31021.1"/>
    <property type="molecule type" value="Genomic_DNA"/>
</dbReference>
<sequence length="156" mass="18030">MKRLLFAAALAAALAPALAADVALSVSIGQPGFYGYLDIGGYPQPQLIYRQPIIIEQAAPSRRPIYLNVPPRHAKNWRKHCRAYNACGERVYFVQNSWYQREYVPQYQERHSHRREEYRGDYGRRDGGEDRDEDRGKQKNKGHGEHDKHDNQGRGH</sequence>
<evidence type="ECO:0000256" key="2">
    <source>
        <dbReference type="SAM" id="SignalP"/>
    </source>
</evidence>
<reference evidence="3 4" key="1">
    <citation type="submission" date="2017-09" db="EMBL/GenBank/DDBJ databases">
        <title>Metagenomic Analysis Reveals Denitrifying Candidatus Accumulibacter and Flanking Population as a Source of N2O.</title>
        <authorList>
            <person name="Gao H."/>
            <person name="Mao Y."/>
            <person name="Zhao X."/>
            <person name="Liu W.-T."/>
            <person name="Zhang T."/>
            <person name="Wells G."/>
        </authorList>
    </citation>
    <scope>NUCLEOTIDE SEQUENCE [LARGE SCALE GENOMIC DNA]</scope>
    <source>
        <strain evidence="3">CANDO_2_IC</strain>
    </source>
</reference>
<gene>
    <name evidence="3" type="ORF">CRU78_11055</name>
</gene>
<accession>A0A6A7RU27</accession>
<feature type="region of interest" description="Disordered" evidence="1">
    <location>
        <begin position="109"/>
        <end position="156"/>
    </location>
</feature>
<organism evidence="3 4">
    <name type="scientific">Candidatus Accumulibacter phosphatis</name>
    <dbReference type="NCBI Taxonomy" id="327160"/>
    <lineage>
        <taxon>Bacteria</taxon>
        <taxon>Pseudomonadati</taxon>
        <taxon>Pseudomonadota</taxon>
        <taxon>Betaproteobacteria</taxon>
        <taxon>Candidatus Accumulibacter</taxon>
    </lineage>
</organism>
<comment type="caution">
    <text evidence="3">The sequence shown here is derived from an EMBL/GenBank/DDBJ whole genome shotgun (WGS) entry which is preliminary data.</text>
</comment>
<evidence type="ECO:0000313" key="3">
    <source>
        <dbReference type="EMBL" id="MQM31021.1"/>
    </source>
</evidence>